<gene>
    <name evidence="2" type="ORF">B296_00023392</name>
</gene>
<name>A0A426ZYQ6_ENSVE</name>
<dbReference type="EMBL" id="AMZH03004472">
    <property type="protein sequence ID" value="RRT69090.1"/>
    <property type="molecule type" value="Genomic_DNA"/>
</dbReference>
<protein>
    <submittedName>
        <fullName evidence="2">Uncharacterized protein</fullName>
    </submittedName>
</protein>
<evidence type="ECO:0000313" key="2">
    <source>
        <dbReference type="EMBL" id="RRT69090.1"/>
    </source>
</evidence>
<proteinExistence type="predicted"/>
<dbReference type="Proteomes" id="UP000287651">
    <property type="component" value="Unassembled WGS sequence"/>
</dbReference>
<dbReference type="AlphaFoldDB" id="A0A426ZYQ6"/>
<feature type="region of interest" description="Disordered" evidence="1">
    <location>
        <begin position="239"/>
        <end position="263"/>
    </location>
</feature>
<sequence>MGTLLKNICADDSRKLEESGPPNLSEKYVTFAVGKNLGEDKNANALKVRRAGLQKDGSKVVFGVPKPGKKRKFMEVSKHYNTDKPEKSTEKSDSIKFAKYLMPQASRLWRNTSKVDIKGRRVTNLNTRAPKALRSQNVQVSSTVDKDYNSTVDKDKPVTAISVLNGGESSLVTTSSNEEKHSSMETGSFPHVLENVDTAVIESSVQSVPGIPSSKKKSTTVVAEMEEKRRVLSAMDKFSRSEVKGSENPGTRSADVIEPRRSNRRIQPTSRVSFLETHACRIFTGRIAKLSDCFQGSWCFTRKRCQADASGCIDC</sequence>
<evidence type="ECO:0000256" key="1">
    <source>
        <dbReference type="SAM" id="MobiDB-lite"/>
    </source>
</evidence>
<accession>A0A426ZYQ6</accession>
<reference evidence="2 3" key="1">
    <citation type="journal article" date="2014" name="Agronomy (Basel)">
        <title>A Draft Genome Sequence for Ensete ventricosum, the Drought-Tolerant Tree Against Hunger.</title>
        <authorList>
            <person name="Harrison J."/>
            <person name="Moore K.A."/>
            <person name="Paszkiewicz K."/>
            <person name="Jones T."/>
            <person name="Grant M."/>
            <person name="Ambacheew D."/>
            <person name="Muzemil S."/>
            <person name="Studholme D.J."/>
        </authorList>
    </citation>
    <scope>NUCLEOTIDE SEQUENCE [LARGE SCALE GENOMIC DNA]</scope>
</reference>
<dbReference type="InterPro" id="IPR055274">
    <property type="entry name" value="SWO1"/>
</dbReference>
<dbReference type="PANTHER" id="PTHR48429">
    <property type="entry name" value="AGENET DOMAIN-CONTAINING PROTEIN"/>
    <property type="match status" value="1"/>
</dbReference>
<comment type="caution">
    <text evidence="2">The sequence shown here is derived from an EMBL/GenBank/DDBJ whole genome shotgun (WGS) entry which is preliminary data.</text>
</comment>
<organism evidence="2 3">
    <name type="scientific">Ensete ventricosum</name>
    <name type="common">Abyssinian banana</name>
    <name type="synonym">Musa ensete</name>
    <dbReference type="NCBI Taxonomy" id="4639"/>
    <lineage>
        <taxon>Eukaryota</taxon>
        <taxon>Viridiplantae</taxon>
        <taxon>Streptophyta</taxon>
        <taxon>Embryophyta</taxon>
        <taxon>Tracheophyta</taxon>
        <taxon>Spermatophyta</taxon>
        <taxon>Magnoliopsida</taxon>
        <taxon>Liliopsida</taxon>
        <taxon>Zingiberales</taxon>
        <taxon>Musaceae</taxon>
        <taxon>Ensete</taxon>
    </lineage>
</organism>
<dbReference type="PANTHER" id="PTHR48429:SF1">
    <property type="entry name" value="AGENET DOMAIN-CONTAINING PROTEIN"/>
    <property type="match status" value="1"/>
</dbReference>
<evidence type="ECO:0000313" key="3">
    <source>
        <dbReference type="Proteomes" id="UP000287651"/>
    </source>
</evidence>